<proteinExistence type="predicted"/>
<evidence type="ECO:0000256" key="1">
    <source>
        <dbReference type="SAM" id="MobiDB-lite"/>
    </source>
</evidence>
<sequence length="71" mass="8158">MWGNYSHVKKLTPDEKHKEFKDRSTNPKGTDIKKIKGPSDNPKETGSKKFENESDKSKGTDLENTKSNYRT</sequence>
<protein>
    <submittedName>
        <fullName evidence="2">Uncharacterized protein</fullName>
    </submittedName>
</protein>
<feature type="compositionally biased region" description="Basic and acidic residues" evidence="1">
    <location>
        <begin position="41"/>
        <end position="64"/>
    </location>
</feature>
<feature type="compositionally biased region" description="Basic and acidic residues" evidence="1">
    <location>
        <begin position="11"/>
        <end position="34"/>
    </location>
</feature>
<name>A0A401PD36_SCYTO</name>
<dbReference type="Proteomes" id="UP000288216">
    <property type="component" value="Unassembled WGS sequence"/>
</dbReference>
<feature type="region of interest" description="Disordered" evidence="1">
    <location>
        <begin position="1"/>
        <end position="71"/>
    </location>
</feature>
<dbReference type="AlphaFoldDB" id="A0A401PD36"/>
<evidence type="ECO:0000313" key="2">
    <source>
        <dbReference type="EMBL" id="GCB71018.1"/>
    </source>
</evidence>
<dbReference type="EMBL" id="BFAA01001873">
    <property type="protein sequence ID" value="GCB71018.1"/>
    <property type="molecule type" value="Genomic_DNA"/>
</dbReference>
<evidence type="ECO:0000313" key="3">
    <source>
        <dbReference type="Proteomes" id="UP000288216"/>
    </source>
</evidence>
<comment type="caution">
    <text evidence="2">The sequence shown here is derived from an EMBL/GenBank/DDBJ whole genome shotgun (WGS) entry which is preliminary data.</text>
</comment>
<reference evidence="2 3" key="1">
    <citation type="journal article" date="2018" name="Nat. Ecol. Evol.">
        <title>Shark genomes provide insights into elasmobranch evolution and the origin of vertebrates.</title>
        <authorList>
            <person name="Hara Y"/>
            <person name="Yamaguchi K"/>
            <person name="Onimaru K"/>
            <person name="Kadota M"/>
            <person name="Koyanagi M"/>
            <person name="Keeley SD"/>
            <person name="Tatsumi K"/>
            <person name="Tanaka K"/>
            <person name="Motone F"/>
            <person name="Kageyama Y"/>
            <person name="Nozu R"/>
            <person name="Adachi N"/>
            <person name="Nishimura O"/>
            <person name="Nakagawa R"/>
            <person name="Tanegashima C"/>
            <person name="Kiyatake I"/>
            <person name="Matsumoto R"/>
            <person name="Murakumo K"/>
            <person name="Nishida K"/>
            <person name="Terakita A"/>
            <person name="Kuratani S"/>
            <person name="Sato K"/>
            <person name="Hyodo S Kuraku.S."/>
        </authorList>
    </citation>
    <scope>NUCLEOTIDE SEQUENCE [LARGE SCALE GENOMIC DNA]</scope>
</reference>
<keyword evidence="3" id="KW-1185">Reference proteome</keyword>
<gene>
    <name evidence="2" type="ORF">scyTo_0005819</name>
</gene>
<accession>A0A401PD36</accession>
<organism evidence="2 3">
    <name type="scientific">Scyliorhinus torazame</name>
    <name type="common">Cloudy catshark</name>
    <name type="synonym">Catulus torazame</name>
    <dbReference type="NCBI Taxonomy" id="75743"/>
    <lineage>
        <taxon>Eukaryota</taxon>
        <taxon>Metazoa</taxon>
        <taxon>Chordata</taxon>
        <taxon>Craniata</taxon>
        <taxon>Vertebrata</taxon>
        <taxon>Chondrichthyes</taxon>
        <taxon>Elasmobranchii</taxon>
        <taxon>Galeomorphii</taxon>
        <taxon>Galeoidea</taxon>
        <taxon>Carcharhiniformes</taxon>
        <taxon>Scyliorhinidae</taxon>
        <taxon>Scyliorhinus</taxon>
    </lineage>
</organism>